<keyword evidence="1" id="KW-0812">Transmembrane</keyword>
<dbReference type="Proteomes" id="UP000030907">
    <property type="component" value="Chromosome"/>
</dbReference>
<keyword evidence="3" id="KW-1185">Reference proteome</keyword>
<sequence length="86" mass="9573">MKWTSALAIYLLFWAFSAFFVLPFHGRRASDDATPLVRGQEPGAPAVLRPKRILLQMTIAATIAFVLYYLAYVNGWADPDVLSGRA</sequence>
<keyword evidence="1" id="KW-0472">Membrane</keyword>
<reference evidence="2 3" key="1">
    <citation type="journal article" date="2015" name="Int. J. Syst. Evol. Microbiol.">
        <title>Description of Sphingopyxis fribergensis sp. nov. - a soil bacterium with the ability to degrade styrene and phenylacetic acid.</title>
        <authorList>
            <person name="Oelschlagel M."/>
            <person name="Ruckert C."/>
            <person name="Kalinowski J."/>
            <person name="Schmidt G."/>
            <person name="Schlomann M."/>
            <person name="Tischler D."/>
        </authorList>
    </citation>
    <scope>NUCLEOTIDE SEQUENCE [LARGE SCALE GENOMIC DNA]</scope>
    <source>
        <strain evidence="2 3">Kp5.2</strain>
    </source>
</reference>
<evidence type="ECO:0000256" key="1">
    <source>
        <dbReference type="SAM" id="Phobius"/>
    </source>
</evidence>
<gene>
    <name evidence="2" type="ORF">SKP52_08565</name>
</gene>
<dbReference type="OrthoDB" id="9804637at2"/>
<dbReference type="InterPro" id="IPR009935">
    <property type="entry name" value="DUF1467"/>
</dbReference>
<dbReference type="STRING" id="1515612.SKP52_08565"/>
<protein>
    <submittedName>
        <fullName evidence="2">Uncharacterized protein</fullName>
    </submittedName>
</protein>
<name>A0A0A7PHE6_9SPHN</name>
<dbReference type="EMBL" id="CP009122">
    <property type="protein sequence ID" value="AJA08628.1"/>
    <property type="molecule type" value="Genomic_DNA"/>
</dbReference>
<dbReference type="RefSeq" id="WP_039573841.1">
    <property type="nucleotide sequence ID" value="NZ_CP009122.1"/>
</dbReference>
<dbReference type="AlphaFoldDB" id="A0A0A7PHE6"/>
<dbReference type="HOGENOM" id="CLU_160698_1_0_5"/>
<organism evidence="2 3">
    <name type="scientific">Sphingopyxis fribergensis</name>
    <dbReference type="NCBI Taxonomy" id="1515612"/>
    <lineage>
        <taxon>Bacteria</taxon>
        <taxon>Pseudomonadati</taxon>
        <taxon>Pseudomonadota</taxon>
        <taxon>Alphaproteobacteria</taxon>
        <taxon>Sphingomonadales</taxon>
        <taxon>Sphingomonadaceae</taxon>
        <taxon>Sphingopyxis</taxon>
    </lineage>
</organism>
<dbReference type="Pfam" id="PF07330">
    <property type="entry name" value="DUF1467"/>
    <property type="match status" value="1"/>
</dbReference>
<evidence type="ECO:0000313" key="2">
    <source>
        <dbReference type="EMBL" id="AJA08628.1"/>
    </source>
</evidence>
<accession>A0A0A7PHE6</accession>
<evidence type="ECO:0000313" key="3">
    <source>
        <dbReference type="Proteomes" id="UP000030907"/>
    </source>
</evidence>
<keyword evidence="1" id="KW-1133">Transmembrane helix</keyword>
<proteinExistence type="predicted"/>
<dbReference type="KEGG" id="sphk:SKP52_08565"/>
<feature type="transmembrane region" description="Helical" evidence="1">
    <location>
        <begin position="53"/>
        <end position="72"/>
    </location>
</feature>